<accession>A0A1S3D3R4</accession>
<feature type="compositionally biased region" description="Polar residues" evidence="1">
    <location>
        <begin position="43"/>
        <end position="64"/>
    </location>
</feature>
<proteinExistence type="predicted"/>
<organism evidence="3 4">
    <name type="scientific">Diaphorina citri</name>
    <name type="common">Asian citrus psyllid</name>
    <dbReference type="NCBI Taxonomy" id="121845"/>
    <lineage>
        <taxon>Eukaryota</taxon>
        <taxon>Metazoa</taxon>
        <taxon>Ecdysozoa</taxon>
        <taxon>Arthropoda</taxon>
        <taxon>Hexapoda</taxon>
        <taxon>Insecta</taxon>
        <taxon>Pterygota</taxon>
        <taxon>Neoptera</taxon>
        <taxon>Paraneoptera</taxon>
        <taxon>Hemiptera</taxon>
        <taxon>Sternorrhyncha</taxon>
        <taxon>Psylloidea</taxon>
        <taxon>Psyllidae</taxon>
        <taxon>Diaphorininae</taxon>
        <taxon>Diaphorina</taxon>
    </lineage>
</organism>
<sequence length="386" mass="43041">MTTSTAVNSPSTLSTSRRRNRPSHKYTLAGFISQLQAECLKRSPNTDGKNSSQQSTGVQQNATKESTKFNADSEKSTHDSFQQDVKIQDTTISDTAEDSPKGEKKYNSSIEKIEKSRENKTILNRNLSQVSSSNAPTPDEIELSNADRKLKRSHQRLPRVNGNTYAVLDNLRQLKHSNFPDMPLVFERNNTGRSVKGACDGDSNQVVRIPVDPDETVDNKGVNSYTEEEDLEAENELNGTYKCKETSSKEANAVPNEVVNGFSDLNHMLTCVQSMSAEDLAKFPEVKHPSENDVILFKVLKMDESYNPALSNYVCGEVKSVCKVSSQLSLLILLGAEELKPPQGKFSLDTEDDNYVGGFDTEDTRTEQSINWNELYETRLILHRTG</sequence>
<reference evidence="4" key="1">
    <citation type="submission" date="2025-08" db="UniProtKB">
        <authorList>
            <consortium name="RefSeq"/>
        </authorList>
    </citation>
    <scope>IDENTIFICATION</scope>
</reference>
<dbReference type="STRING" id="121845.A0A1S3D3R4"/>
<dbReference type="RefSeq" id="XP_008473742.1">
    <property type="nucleotide sequence ID" value="XM_008475520.3"/>
</dbReference>
<dbReference type="InterPro" id="IPR056398">
    <property type="entry name" value="Tudor_Coilin"/>
</dbReference>
<evidence type="ECO:0000313" key="3">
    <source>
        <dbReference type="Proteomes" id="UP000079169"/>
    </source>
</evidence>
<feature type="compositionally biased region" description="Basic and acidic residues" evidence="1">
    <location>
        <begin position="98"/>
        <end position="120"/>
    </location>
</feature>
<feature type="compositionally biased region" description="Polar residues" evidence="1">
    <location>
        <begin position="79"/>
        <end position="94"/>
    </location>
</feature>
<dbReference type="AlphaFoldDB" id="A0A1S3D3R4"/>
<evidence type="ECO:0000259" key="2">
    <source>
        <dbReference type="Pfam" id="PF23086"/>
    </source>
</evidence>
<evidence type="ECO:0000256" key="1">
    <source>
        <dbReference type="SAM" id="MobiDB-lite"/>
    </source>
</evidence>
<dbReference type="KEGG" id="dci:103510821"/>
<feature type="compositionally biased region" description="Polar residues" evidence="1">
    <location>
        <begin position="121"/>
        <end position="136"/>
    </location>
</feature>
<protein>
    <submittedName>
        <fullName evidence="4">Uncharacterized protein LOC103510821</fullName>
    </submittedName>
</protein>
<evidence type="ECO:0000313" key="4">
    <source>
        <dbReference type="RefSeq" id="XP_008473742.1"/>
    </source>
</evidence>
<feature type="compositionally biased region" description="Polar residues" evidence="1">
    <location>
        <begin position="1"/>
        <end position="15"/>
    </location>
</feature>
<feature type="domain" description="Coilin tudor" evidence="2">
    <location>
        <begin position="286"/>
        <end position="381"/>
    </location>
</feature>
<dbReference type="GeneID" id="103510821"/>
<dbReference type="Pfam" id="PF23086">
    <property type="entry name" value="Tudor_Coilin"/>
    <property type="match status" value="1"/>
</dbReference>
<dbReference type="Proteomes" id="UP000079169">
    <property type="component" value="Unplaced"/>
</dbReference>
<keyword evidence="3" id="KW-1185">Reference proteome</keyword>
<feature type="compositionally biased region" description="Basic and acidic residues" evidence="1">
    <location>
        <begin position="65"/>
        <end position="78"/>
    </location>
</feature>
<dbReference type="PaxDb" id="121845-A0A1S3D3R4"/>
<feature type="region of interest" description="Disordered" evidence="1">
    <location>
        <begin position="39"/>
        <end position="141"/>
    </location>
</feature>
<gene>
    <name evidence="4" type="primary">LOC103510821</name>
</gene>
<feature type="region of interest" description="Disordered" evidence="1">
    <location>
        <begin position="1"/>
        <end position="26"/>
    </location>
</feature>
<name>A0A1S3D3R4_DIACI</name>